<dbReference type="Proteomes" id="UP000011519">
    <property type="component" value="Unassembled WGS sequence"/>
</dbReference>
<proteinExistence type="predicted"/>
<sequence length="62" mass="7197">MDELPRVHTLKTTALVDVKSQTVLDVQYMTEKRCDTQLGWQLVRHNTGELHNLAADKGYNWQ</sequence>
<reference evidence="1 2" key="1">
    <citation type="journal article" date="2014" name="PLoS Genet.">
        <title>Phylogenetically driven sequencing of extremely halophilic archaea reveals strategies for static and dynamic osmo-response.</title>
        <authorList>
            <person name="Becker E.A."/>
            <person name="Seitzer P.M."/>
            <person name="Tritt A."/>
            <person name="Larsen D."/>
            <person name="Krusor M."/>
            <person name="Yao A.I."/>
            <person name="Wu D."/>
            <person name="Madern D."/>
            <person name="Eisen J.A."/>
            <person name="Darling A.E."/>
            <person name="Facciotti M.T."/>
        </authorList>
    </citation>
    <scope>NUCLEOTIDE SEQUENCE [LARGE SCALE GENOMIC DNA]</scope>
    <source>
        <strain evidence="1 2">JCM 10989</strain>
    </source>
</reference>
<organism evidence="1 2">
    <name type="scientific">Natrialba hulunbeirensis JCM 10989</name>
    <dbReference type="NCBI Taxonomy" id="1227493"/>
    <lineage>
        <taxon>Archaea</taxon>
        <taxon>Methanobacteriati</taxon>
        <taxon>Methanobacteriota</taxon>
        <taxon>Stenosarchaea group</taxon>
        <taxon>Halobacteria</taxon>
        <taxon>Halobacteriales</taxon>
        <taxon>Natrialbaceae</taxon>
        <taxon>Natrialba</taxon>
    </lineage>
</organism>
<evidence type="ECO:0000313" key="1">
    <source>
        <dbReference type="EMBL" id="ELY93326.1"/>
    </source>
</evidence>
<accession>M0A4Q9</accession>
<dbReference type="AlphaFoldDB" id="M0A4Q9"/>
<dbReference type="PATRIC" id="fig|1227493.4.peg.1000"/>
<dbReference type="EMBL" id="AOIM01000014">
    <property type="protein sequence ID" value="ELY93326.1"/>
    <property type="molecule type" value="Genomic_DNA"/>
</dbReference>
<protein>
    <submittedName>
        <fullName evidence="1">ISH9-type transposase</fullName>
    </submittedName>
</protein>
<comment type="caution">
    <text evidence="1">The sequence shown here is derived from an EMBL/GenBank/DDBJ whole genome shotgun (WGS) entry which is preliminary data.</text>
</comment>
<name>M0A4Q9_9EURY</name>
<keyword evidence="2" id="KW-1185">Reference proteome</keyword>
<evidence type="ECO:0000313" key="2">
    <source>
        <dbReference type="Proteomes" id="UP000011519"/>
    </source>
</evidence>
<gene>
    <name evidence="1" type="ORF">C483_05153</name>
</gene>